<dbReference type="GO" id="GO:0022857">
    <property type="term" value="F:transmembrane transporter activity"/>
    <property type="evidence" value="ECO:0007669"/>
    <property type="project" value="InterPro"/>
</dbReference>
<dbReference type="PANTHER" id="PTHR43124">
    <property type="entry name" value="PURINE EFFLUX PUMP PBUE"/>
    <property type="match status" value="1"/>
</dbReference>
<dbReference type="InterPro" id="IPR036259">
    <property type="entry name" value="MFS_trans_sf"/>
</dbReference>
<dbReference type="InterPro" id="IPR050189">
    <property type="entry name" value="MFS_Efflux_Transporters"/>
</dbReference>
<sequence length="394" mass="41266" precursor="true">MSTSTETSFRKALPWTAFVALLFMLNYTARSALSPLLVDLERDLAVGHAQATGLLLVQAAGFSASQFVCGFLLARISPGRMVALSLTLSGLCLLGMPLVETLGTARLVFGLFGFMAGLYFPAGMATLSSLVSPRDWGKAVAVHELAPNTSFILLPLFAEAALRHMDWRGVFSVLGSCLALLGLAFALFGRGGRTLAAPPSYAGCREALRTPATWVFIVLFSVCVAGEFATFSVLPVHLVTELHFTETTANQLVSLSRLLCPFAAVAGGWFADRAGAGGIIKGYLLLHGAALSLMALSEPVWVFIGMSAQAFVTAFSFPALFKAFAQSFPAARQPLLLSLTMPVACLIGTGAAPAFLGLCGQHASFGAGFMALGGISVLTLLTLRALPHAALGRG</sequence>
<evidence type="ECO:0000313" key="9">
    <source>
        <dbReference type="Proteomes" id="UP000009173"/>
    </source>
</evidence>
<evidence type="ECO:0000256" key="6">
    <source>
        <dbReference type="SAM" id="Phobius"/>
    </source>
</evidence>
<name>A0A0H3A8M3_NITV4</name>
<dbReference type="PANTHER" id="PTHR43124:SF3">
    <property type="entry name" value="CHLORAMPHENICOL EFFLUX PUMP RV0191"/>
    <property type="match status" value="1"/>
</dbReference>
<keyword evidence="3 6" id="KW-0812">Transmembrane</keyword>
<dbReference type="HOGENOM" id="CLU_692091_0_0_7"/>
<dbReference type="RefSeq" id="WP_011792388.1">
    <property type="nucleotide sequence ID" value="NC_008751.1"/>
</dbReference>
<protein>
    <submittedName>
        <fullName evidence="8">Major facilitator superfamily MFS_1</fullName>
    </submittedName>
</protein>
<evidence type="ECO:0000259" key="7">
    <source>
        <dbReference type="PROSITE" id="PS50850"/>
    </source>
</evidence>
<dbReference type="Pfam" id="PF07690">
    <property type="entry name" value="MFS_1"/>
    <property type="match status" value="1"/>
</dbReference>
<feature type="domain" description="Major facilitator superfamily (MFS) profile" evidence="7">
    <location>
        <begin position="12"/>
        <end position="391"/>
    </location>
</feature>
<dbReference type="EMBL" id="CP000527">
    <property type="protein sequence ID" value="ABM28659.1"/>
    <property type="molecule type" value="Genomic_DNA"/>
</dbReference>
<comment type="subcellular location">
    <subcellularLocation>
        <location evidence="1">Cell membrane</location>
        <topology evidence="1">Multi-pass membrane protein</topology>
    </subcellularLocation>
</comment>
<dbReference type="InterPro" id="IPR020846">
    <property type="entry name" value="MFS_dom"/>
</dbReference>
<dbReference type="GO" id="GO:0005886">
    <property type="term" value="C:plasma membrane"/>
    <property type="evidence" value="ECO:0007669"/>
    <property type="project" value="UniProtKB-SubCell"/>
</dbReference>
<dbReference type="InterPro" id="IPR011701">
    <property type="entry name" value="MFS"/>
</dbReference>
<keyword evidence="2" id="KW-1003">Cell membrane</keyword>
<keyword evidence="5 6" id="KW-0472">Membrane</keyword>
<organism evidence="8 9">
    <name type="scientific">Nitratidesulfovibrio vulgaris (strain DP4)</name>
    <name type="common">Desulfovibrio vulgaris</name>
    <dbReference type="NCBI Taxonomy" id="391774"/>
    <lineage>
        <taxon>Bacteria</taxon>
        <taxon>Pseudomonadati</taxon>
        <taxon>Thermodesulfobacteriota</taxon>
        <taxon>Desulfovibrionia</taxon>
        <taxon>Desulfovibrionales</taxon>
        <taxon>Desulfovibrionaceae</taxon>
        <taxon>Nitratidesulfovibrio</taxon>
    </lineage>
</organism>
<feature type="transmembrane region" description="Helical" evidence="6">
    <location>
        <begin position="302"/>
        <end position="323"/>
    </location>
</feature>
<keyword evidence="4 6" id="KW-1133">Transmembrane helix</keyword>
<evidence type="ECO:0000256" key="3">
    <source>
        <dbReference type="ARBA" id="ARBA00022692"/>
    </source>
</evidence>
<accession>A0A0H3A8M3</accession>
<feature type="transmembrane region" description="Helical" evidence="6">
    <location>
        <begin position="170"/>
        <end position="191"/>
    </location>
</feature>
<dbReference type="KEGG" id="dvl:Dvul_1642"/>
<feature type="transmembrane region" description="Helical" evidence="6">
    <location>
        <begin position="335"/>
        <end position="356"/>
    </location>
</feature>
<evidence type="ECO:0000256" key="5">
    <source>
        <dbReference type="ARBA" id="ARBA00023136"/>
    </source>
</evidence>
<feature type="transmembrane region" description="Helical" evidence="6">
    <location>
        <begin position="55"/>
        <end position="74"/>
    </location>
</feature>
<feature type="transmembrane region" description="Helical" evidence="6">
    <location>
        <begin position="105"/>
        <end position="127"/>
    </location>
</feature>
<evidence type="ECO:0000256" key="4">
    <source>
        <dbReference type="ARBA" id="ARBA00022989"/>
    </source>
</evidence>
<evidence type="ECO:0000256" key="1">
    <source>
        <dbReference type="ARBA" id="ARBA00004651"/>
    </source>
</evidence>
<feature type="transmembrane region" description="Helical" evidence="6">
    <location>
        <begin position="81"/>
        <end position="99"/>
    </location>
</feature>
<evidence type="ECO:0000256" key="2">
    <source>
        <dbReference type="ARBA" id="ARBA00022475"/>
    </source>
</evidence>
<dbReference type="Proteomes" id="UP000009173">
    <property type="component" value="Chromosome"/>
</dbReference>
<dbReference type="SUPFAM" id="SSF103473">
    <property type="entry name" value="MFS general substrate transporter"/>
    <property type="match status" value="1"/>
</dbReference>
<gene>
    <name evidence="8" type="ordered locus">Dvul_1642</name>
</gene>
<feature type="transmembrane region" description="Helical" evidence="6">
    <location>
        <begin position="212"/>
        <end position="234"/>
    </location>
</feature>
<feature type="transmembrane region" description="Helical" evidence="6">
    <location>
        <begin position="362"/>
        <end position="383"/>
    </location>
</feature>
<dbReference type="PROSITE" id="PS50850">
    <property type="entry name" value="MFS"/>
    <property type="match status" value="1"/>
</dbReference>
<dbReference type="AlphaFoldDB" id="A0A0H3A8M3"/>
<evidence type="ECO:0000313" key="8">
    <source>
        <dbReference type="EMBL" id="ABM28659.1"/>
    </source>
</evidence>
<proteinExistence type="predicted"/>
<reference evidence="9" key="1">
    <citation type="journal article" date="2009" name="Environ. Microbiol.">
        <title>Contribution of mobile genetic elements to Desulfovibrio vulgaris genome plasticity.</title>
        <authorList>
            <person name="Walker C.B."/>
            <person name="Stolyar S."/>
            <person name="Chivian D."/>
            <person name="Pinel N."/>
            <person name="Gabster J.A."/>
            <person name="Dehal P.S."/>
            <person name="He Z."/>
            <person name="Yang Z.K."/>
            <person name="Yen H.C."/>
            <person name="Zhou J."/>
            <person name="Wall J.D."/>
            <person name="Hazen T.C."/>
            <person name="Arkin A.P."/>
            <person name="Stahl D.A."/>
        </authorList>
    </citation>
    <scope>NUCLEOTIDE SEQUENCE [LARGE SCALE GENOMIC DNA]</scope>
    <source>
        <strain evidence="9">DP4</strain>
    </source>
</reference>
<dbReference type="Gene3D" id="1.20.1250.20">
    <property type="entry name" value="MFS general substrate transporter like domains"/>
    <property type="match status" value="2"/>
</dbReference>